<dbReference type="Pfam" id="PF08240">
    <property type="entry name" value="ADH_N"/>
    <property type="match status" value="1"/>
</dbReference>
<dbReference type="Gene3D" id="3.90.180.10">
    <property type="entry name" value="Medium-chain alcohol dehydrogenases, catalytic domain"/>
    <property type="match status" value="1"/>
</dbReference>
<dbReference type="OrthoDB" id="9780520at2"/>
<dbReference type="GO" id="GO:0016491">
    <property type="term" value="F:oxidoreductase activity"/>
    <property type="evidence" value="ECO:0007669"/>
    <property type="project" value="InterPro"/>
</dbReference>
<gene>
    <name evidence="2" type="ORF">OO17_17805</name>
</gene>
<dbReference type="SMART" id="SM00829">
    <property type="entry name" value="PKS_ER"/>
    <property type="match status" value="1"/>
</dbReference>
<dbReference type="RefSeq" id="WP_044414021.1">
    <property type="nucleotide sequence ID" value="NZ_JXXE01000360.1"/>
</dbReference>
<feature type="domain" description="Enoyl reductase (ER)" evidence="1">
    <location>
        <begin position="9"/>
        <end position="333"/>
    </location>
</feature>
<dbReference type="PANTHER" id="PTHR45033:SF2">
    <property type="entry name" value="ZINC-TYPE ALCOHOL DEHYDROGENASE-LIKE PROTEIN C1773.06C"/>
    <property type="match status" value="1"/>
</dbReference>
<name>A0A0D7EI06_RHOPL</name>
<dbReference type="InterPro" id="IPR052711">
    <property type="entry name" value="Zinc_ADH-like"/>
</dbReference>
<reference evidence="2 3" key="1">
    <citation type="submission" date="2014-11" db="EMBL/GenBank/DDBJ databases">
        <title>Genomics and ecophysiology of heterotrophic nitrogen fixing bacteria isolated from estuarine surface water.</title>
        <authorList>
            <person name="Bentzon-Tilia M."/>
            <person name="Severin I."/>
            <person name="Hansen L.H."/>
            <person name="Riemann L."/>
        </authorList>
    </citation>
    <scope>NUCLEOTIDE SEQUENCE [LARGE SCALE GENOMIC DNA]</scope>
    <source>
        <strain evidence="2 3">BAL398</strain>
    </source>
</reference>
<evidence type="ECO:0000259" key="1">
    <source>
        <dbReference type="SMART" id="SM00829"/>
    </source>
</evidence>
<dbReference type="SUPFAM" id="SSF51735">
    <property type="entry name" value="NAD(P)-binding Rossmann-fold domains"/>
    <property type="match status" value="1"/>
</dbReference>
<dbReference type="InterPro" id="IPR013154">
    <property type="entry name" value="ADH-like_N"/>
</dbReference>
<dbReference type="EMBL" id="JXXE01000360">
    <property type="protein sequence ID" value="KIZ40393.1"/>
    <property type="molecule type" value="Genomic_DNA"/>
</dbReference>
<dbReference type="SUPFAM" id="SSF50129">
    <property type="entry name" value="GroES-like"/>
    <property type="match status" value="1"/>
</dbReference>
<sequence>MRVWELRAFDIASLALADRPPPAPGAGEVLVNIAAVTLNFRDLAIAAGLYAPSQRLPMIPASDAVGTVSAIGAGVTKWKVGDRVIGCYMQTWDRGPSRPSDRRNTLGSPLDGVLCEQRVFPQDAVVAAPASFTDDECAALPIAALTAWCALFEKGEARPGDTVLVQGSGGVSTFAIQIAAASGLQVIAVSRSAQKLETARKLGASILIDSTTTPDWSGAVLDLTQQKGADLILDVGGQSTIPRSLGAAAQNGRIVSIGYLGGATPEVNLGQMITKNLTVRGVTVGSRTSFEDLLRFLDQNGIHALIDSVFGFEDAPQAFARLASGEQQGKIAIRVRGRA</sequence>
<organism evidence="2 3">
    <name type="scientific">Rhodopseudomonas palustris</name>
    <dbReference type="NCBI Taxonomy" id="1076"/>
    <lineage>
        <taxon>Bacteria</taxon>
        <taxon>Pseudomonadati</taxon>
        <taxon>Pseudomonadota</taxon>
        <taxon>Alphaproteobacteria</taxon>
        <taxon>Hyphomicrobiales</taxon>
        <taxon>Nitrobacteraceae</taxon>
        <taxon>Rhodopseudomonas</taxon>
    </lineage>
</organism>
<dbReference type="Proteomes" id="UP000032515">
    <property type="component" value="Unassembled WGS sequence"/>
</dbReference>
<dbReference type="PANTHER" id="PTHR45033">
    <property type="match status" value="1"/>
</dbReference>
<dbReference type="InterPro" id="IPR011032">
    <property type="entry name" value="GroES-like_sf"/>
</dbReference>
<protein>
    <recommendedName>
        <fullName evidence="1">Enoyl reductase (ER) domain-containing protein</fullName>
    </recommendedName>
</protein>
<dbReference type="InterPro" id="IPR013149">
    <property type="entry name" value="ADH-like_C"/>
</dbReference>
<proteinExistence type="predicted"/>
<dbReference type="InterPro" id="IPR036291">
    <property type="entry name" value="NAD(P)-bd_dom_sf"/>
</dbReference>
<comment type="caution">
    <text evidence="2">The sequence shown here is derived from an EMBL/GenBank/DDBJ whole genome shotgun (WGS) entry which is preliminary data.</text>
</comment>
<dbReference type="Pfam" id="PF00107">
    <property type="entry name" value="ADH_zinc_N"/>
    <property type="match status" value="1"/>
</dbReference>
<evidence type="ECO:0000313" key="3">
    <source>
        <dbReference type="Proteomes" id="UP000032515"/>
    </source>
</evidence>
<dbReference type="InterPro" id="IPR020843">
    <property type="entry name" value="ER"/>
</dbReference>
<dbReference type="AlphaFoldDB" id="A0A0D7EI06"/>
<accession>A0A0D7EI06</accession>
<dbReference type="PATRIC" id="fig|1076.23.peg.3875"/>
<dbReference type="Gene3D" id="3.40.50.720">
    <property type="entry name" value="NAD(P)-binding Rossmann-like Domain"/>
    <property type="match status" value="1"/>
</dbReference>
<dbReference type="CDD" id="cd08276">
    <property type="entry name" value="MDR7"/>
    <property type="match status" value="1"/>
</dbReference>
<evidence type="ECO:0000313" key="2">
    <source>
        <dbReference type="EMBL" id="KIZ40393.1"/>
    </source>
</evidence>